<evidence type="ECO:0000256" key="1">
    <source>
        <dbReference type="PROSITE-ProRule" id="PRU10141"/>
    </source>
</evidence>
<reference evidence="3" key="1">
    <citation type="journal article" date="2021" name="Nat. Commun.">
        <title>Genetic determinants of endophytism in the Arabidopsis root mycobiome.</title>
        <authorList>
            <person name="Mesny F."/>
            <person name="Miyauchi S."/>
            <person name="Thiergart T."/>
            <person name="Pickel B."/>
            <person name="Atanasova L."/>
            <person name="Karlsson M."/>
            <person name="Huettel B."/>
            <person name="Barry K.W."/>
            <person name="Haridas S."/>
            <person name="Chen C."/>
            <person name="Bauer D."/>
            <person name="Andreopoulos W."/>
            <person name="Pangilinan J."/>
            <person name="LaButti K."/>
            <person name="Riley R."/>
            <person name="Lipzen A."/>
            <person name="Clum A."/>
            <person name="Drula E."/>
            <person name="Henrissat B."/>
            <person name="Kohler A."/>
            <person name="Grigoriev I.V."/>
            <person name="Martin F.M."/>
            <person name="Hacquard S."/>
        </authorList>
    </citation>
    <scope>NUCLEOTIDE SEQUENCE</scope>
    <source>
        <strain evidence="3">MPI-SDFR-AT-0120</strain>
    </source>
</reference>
<evidence type="ECO:0000313" key="3">
    <source>
        <dbReference type="EMBL" id="KAH7093361.1"/>
    </source>
</evidence>
<dbReference type="EMBL" id="JAGMVJ010000002">
    <property type="protein sequence ID" value="KAH7093361.1"/>
    <property type="molecule type" value="Genomic_DNA"/>
</dbReference>
<dbReference type="InterPro" id="IPR011009">
    <property type="entry name" value="Kinase-like_dom_sf"/>
</dbReference>
<dbReference type="PROSITE" id="PS00107">
    <property type="entry name" value="PROTEIN_KINASE_ATP"/>
    <property type="match status" value="1"/>
</dbReference>
<dbReference type="Proteomes" id="UP000813461">
    <property type="component" value="Unassembled WGS sequence"/>
</dbReference>
<dbReference type="Gene3D" id="3.30.200.20">
    <property type="entry name" value="Phosphorylase Kinase, domain 1"/>
    <property type="match status" value="1"/>
</dbReference>
<keyword evidence="4" id="KW-1185">Reference proteome</keyword>
<dbReference type="PANTHER" id="PTHR44167:SF30">
    <property type="entry name" value="PHOSPHORYLASE KINASE"/>
    <property type="match status" value="1"/>
</dbReference>
<evidence type="ECO:0000313" key="4">
    <source>
        <dbReference type="Proteomes" id="UP000813461"/>
    </source>
</evidence>
<dbReference type="GO" id="GO:0005634">
    <property type="term" value="C:nucleus"/>
    <property type="evidence" value="ECO:0007669"/>
    <property type="project" value="TreeGrafter"/>
</dbReference>
<dbReference type="InterPro" id="IPR017441">
    <property type="entry name" value="Protein_kinase_ATP_BS"/>
</dbReference>
<sequence length="365" mass="41501">MPPDCYLPEALVAGAPSTGWQVGKEEFLWEDNAQTLLQVTPRGVLGRGRTAEVEEVVVPGSVTALARKRVFIARINAPSALEKTGLRAEIDILRNSSHHHIVKVIGCYQEPVGLYSANFFVLLYPSADCDLHIFLEEKCRNSCRITRKKYVWYIKKWFLCLASALAYLHYHGIHHEDIKPANIVHRGKVVYFTDFSSSRKIASGDETSTESPATATRLFAAPEAMYEDGRMLRHGSKTDVYSLGLVFIEMLTVITGRGIDDLREYVFGDTIGMRQYHRVIHKLVAWFRDSTDSKRLSSIVLSAMLKHERKDRLSAQGVADRVRNLRDFYQSDACGCKWIRWERAEDIIDNHNFTNTDEDGEFVIV</sequence>
<dbReference type="OrthoDB" id="4062651at2759"/>
<dbReference type="GO" id="GO:0004674">
    <property type="term" value="F:protein serine/threonine kinase activity"/>
    <property type="evidence" value="ECO:0007669"/>
    <property type="project" value="TreeGrafter"/>
</dbReference>
<keyword evidence="1" id="KW-0547">Nucleotide-binding</keyword>
<dbReference type="CDD" id="cd00180">
    <property type="entry name" value="PKc"/>
    <property type="match status" value="1"/>
</dbReference>
<accession>A0A8K0W2Q1</accession>
<name>A0A8K0W2Q1_9PLEO</name>
<feature type="binding site" evidence="1">
    <location>
        <position position="68"/>
    </location>
    <ligand>
        <name>ATP</name>
        <dbReference type="ChEBI" id="CHEBI:30616"/>
    </ligand>
</feature>
<gene>
    <name evidence="3" type="ORF">FB567DRAFT_173239</name>
</gene>
<dbReference type="InterPro" id="IPR000719">
    <property type="entry name" value="Prot_kinase_dom"/>
</dbReference>
<feature type="domain" description="Protein kinase" evidence="2">
    <location>
        <begin position="39"/>
        <end position="329"/>
    </location>
</feature>
<comment type="caution">
    <text evidence="3">The sequence shown here is derived from an EMBL/GenBank/DDBJ whole genome shotgun (WGS) entry which is preliminary data.</text>
</comment>
<dbReference type="PROSITE" id="PS50011">
    <property type="entry name" value="PROTEIN_KINASE_DOM"/>
    <property type="match status" value="1"/>
</dbReference>
<keyword evidence="1" id="KW-0067">ATP-binding</keyword>
<keyword evidence="3" id="KW-0418">Kinase</keyword>
<dbReference type="Pfam" id="PF00069">
    <property type="entry name" value="Pkinase"/>
    <property type="match status" value="1"/>
</dbReference>
<keyword evidence="3" id="KW-0808">Transferase</keyword>
<dbReference type="GO" id="GO:0044773">
    <property type="term" value="P:mitotic DNA damage checkpoint signaling"/>
    <property type="evidence" value="ECO:0007669"/>
    <property type="project" value="TreeGrafter"/>
</dbReference>
<organism evidence="3 4">
    <name type="scientific">Paraphoma chrysanthemicola</name>
    <dbReference type="NCBI Taxonomy" id="798071"/>
    <lineage>
        <taxon>Eukaryota</taxon>
        <taxon>Fungi</taxon>
        <taxon>Dikarya</taxon>
        <taxon>Ascomycota</taxon>
        <taxon>Pezizomycotina</taxon>
        <taxon>Dothideomycetes</taxon>
        <taxon>Pleosporomycetidae</taxon>
        <taxon>Pleosporales</taxon>
        <taxon>Pleosporineae</taxon>
        <taxon>Phaeosphaeriaceae</taxon>
        <taxon>Paraphoma</taxon>
    </lineage>
</organism>
<dbReference type="AlphaFoldDB" id="A0A8K0W2Q1"/>
<proteinExistence type="predicted"/>
<dbReference type="SMART" id="SM00220">
    <property type="entry name" value="S_TKc"/>
    <property type="match status" value="1"/>
</dbReference>
<dbReference type="SUPFAM" id="SSF56112">
    <property type="entry name" value="Protein kinase-like (PK-like)"/>
    <property type="match status" value="1"/>
</dbReference>
<dbReference type="PANTHER" id="PTHR44167">
    <property type="entry name" value="OVARIAN-SPECIFIC SERINE/THREONINE-PROTEIN KINASE LOK-RELATED"/>
    <property type="match status" value="1"/>
</dbReference>
<dbReference type="GO" id="GO:0005524">
    <property type="term" value="F:ATP binding"/>
    <property type="evidence" value="ECO:0007669"/>
    <property type="project" value="UniProtKB-UniRule"/>
</dbReference>
<evidence type="ECO:0000259" key="2">
    <source>
        <dbReference type="PROSITE" id="PS50011"/>
    </source>
</evidence>
<protein>
    <submittedName>
        <fullName evidence="3">Kinase-like domain-containing protein</fullName>
    </submittedName>
</protein>
<dbReference type="Gene3D" id="1.10.510.10">
    <property type="entry name" value="Transferase(Phosphotransferase) domain 1"/>
    <property type="match status" value="1"/>
</dbReference>